<accession>A0A6C0DW66</accession>
<dbReference type="AlphaFoldDB" id="A0A6C0DW66"/>
<proteinExistence type="predicted"/>
<evidence type="ECO:0000313" key="1">
    <source>
        <dbReference type="EMBL" id="QHT19485.1"/>
    </source>
</evidence>
<reference evidence="1" key="1">
    <citation type="journal article" date="2020" name="Nature">
        <title>Giant virus diversity and host interactions through global metagenomics.</title>
        <authorList>
            <person name="Schulz F."/>
            <person name="Roux S."/>
            <person name="Paez-Espino D."/>
            <person name="Jungbluth S."/>
            <person name="Walsh D.A."/>
            <person name="Denef V.J."/>
            <person name="McMahon K.D."/>
            <person name="Konstantinidis K.T."/>
            <person name="Eloe-Fadrosh E.A."/>
            <person name="Kyrpides N.C."/>
            <person name="Woyke T."/>
        </authorList>
    </citation>
    <scope>NUCLEOTIDE SEQUENCE</scope>
    <source>
        <strain evidence="1">GVMAG-M-3300023174-57</strain>
    </source>
</reference>
<sequence>MQDDQLCAQKVINHITAEIKAGRKTGDLSLYTLCSRNIFESMLYGQYSPSHPVVLEAVKHHFKHKVAISTDDRFTYESTT</sequence>
<protein>
    <submittedName>
        <fullName evidence="1">Uncharacterized protein</fullName>
    </submittedName>
</protein>
<organism evidence="1">
    <name type="scientific">viral metagenome</name>
    <dbReference type="NCBI Taxonomy" id="1070528"/>
    <lineage>
        <taxon>unclassified sequences</taxon>
        <taxon>metagenomes</taxon>
        <taxon>organismal metagenomes</taxon>
    </lineage>
</organism>
<name>A0A6C0DW66_9ZZZZ</name>
<dbReference type="EMBL" id="MN739666">
    <property type="protein sequence ID" value="QHT19485.1"/>
    <property type="molecule type" value="Genomic_DNA"/>
</dbReference>